<accession>A0A975U1N5</accession>
<dbReference type="InterPro" id="IPR001845">
    <property type="entry name" value="HTH_ArsR_DNA-bd_dom"/>
</dbReference>
<feature type="domain" description="HTH arsR-type" evidence="1">
    <location>
        <begin position="1"/>
        <end position="95"/>
    </location>
</feature>
<dbReference type="RefSeq" id="WP_218285308.1">
    <property type="nucleotide sequence ID" value="NZ_CP076448.1"/>
</dbReference>
<evidence type="ECO:0000313" key="2">
    <source>
        <dbReference type="EMBL" id="QXM24267.1"/>
    </source>
</evidence>
<name>A0A975U1N5_9PROT</name>
<dbReference type="Pfam" id="PF01022">
    <property type="entry name" value="HTH_5"/>
    <property type="match status" value="1"/>
</dbReference>
<dbReference type="EMBL" id="CP076448">
    <property type="protein sequence ID" value="QXM24267.1"/>
    <property type="molecule type" value="Genomic_DNA"/>
</dbReference>
<dbReference type="Proteomes" id="UP000694001">
    <property type="component" value="Chromosome"/>
</dbReference>
<evidence type="ECO:0000259" key="1">
    <source>
        <dbReference type="PROSITE" id="PS50987"/>
    </source>
</evidence>
<proteinExistence type="predicted"/>
<dbReference type="KEGG" id="elio:KO353_13550"/>
<dbReference type="AlphaFoldDB" id="A0A975U1N5"/>
<reference evidence="2" key="1">
    <citation type="submission" date="2021-06" db="EMBL/GenBank/DDBJ databases">
        <title>Elioraea tepida, sp. nov., a moderately thermophilic aerobic anoxygenic phototrophic bacterium isolated from an alkaline siliceous hot spring mat community in Yellowstone National Park, WY, USA.</title>
        <authorList>
            <person name="Saini M.K."/>
            <person name="Yoshida S."/>
            <person name="Sebastian A."/>
            <person name="Hirose S."/>
            <person name="Hara E."/>
            <person name="Tamaki H."/>
            <person name="Soulier N.T."/>
            <person name="Albert I."/>
            <person name="Hanada S."/>
            <person name="Bryant D.A."/>
            <person name="Tank M."/>
        </authorList>
    </citation>
    <scope>NUCLEOTIDE SEQUENCE</scope>
    <source>
        <strain evidence="2">MS-P2</strain>
    </source>
</reference>
<gene>
    <name evidence="2" type="ORF">KO353_13550</name>
</gene>
<protein>
    <submittedName>
        <fullName evidence="2">Metalloregulator ArsR/SmtB family transcription factor</fullName>
    </submittedName>
</protein>
<evidence type="ECO:0000313" key="3">
    <source>
        <dbReference type="Proteomes" id="UP000694001"/>
    </source>
</evidence>
<dbReference type="SMART" id="SM00418">
    <property type="entry name" value="HTH_ARSR"/>
    <property type="match status" value="1"/>
</dbReference>
<dbReference type="NCBIfam" id="NF033788">
    <property type="entry name" value="HTH_metalloreg"/>
    <property type="match status" value="1"/>
</dbReference>
<organism evidence="2 3">
    <name type="scientific">Elioraea tepida</name>
    <dbReference type="NCBI Taxonomy" id="2843330"/>
    <lineage>
        <taxon>Bacteria</taxon>
        <taxon>Pseudomonadati</taxon>
        <taxon>Pseudomonadota</taxon>
        <taxon>Alphaproteobacteria</taxon>
        <taxon>Acetobacterales</taxon>
        <taxon>Elioraeaceae</taxon>
        <taxon>Elioraea</taxon>
    </lineage>
</organism>
<dbReference type="PROSITE" id="PS50987">
    <property type="entry name" value="HTH_ARSR_2"/>
    <property type="match status" value="1"/>
</dbReference>
<dbReference type="GO" id="GO:0003700">
    <property type="term" value="F:DNA-binding transcription factor activity"/>
    <property type="evidence" value="ECO:0007669"/>
    <property type="project" value="InterPro"/>
</dbReference>
<keyword evidence="3" id="KW-1185">Reference proteome</keyword>
<sequence>MVSEPVAIFSARADARRLAALGLLRGRGEGCVCELVAALGASQSRMSGHLAAFLQPGLVTDRRDAQLVRDRLNGAMPHSVRRLIDAALDLTETQARGRVTT</sequence>